<proteinExistence type="predicted"/>
<name>A0A1E5T1Q6_9BACT</name>
<organism evidence="2 3">
    <name type="scientific">Roseivirga misakiensis</name>
    <dbReference type="NCBI Taxonomy" id="1563681"/>
    <lineage>
        <taxon>Bacteria</taxon>
        <taxon>Pseudomonadati</taxon>
        <taxon>Bacteroidota</taxon>
        <taxon>Cytophagia</taxon>
        <taxon>Cytophagales</taxon>
        <taxon>Roseivirgaceae</taxon>
        <taxon>Roseivirga</taxon>
    </lineage>
</organism>
<feature type="coiled-coil region" evidence="1">
    <location>
        <begin position="15"/>
        <end position="90"/>
    </location>
</feature>
<evidence type="ECO:0000313" key="3">
    <source>
        <dbReference type="Proteomes" id="UP000095552"/>
    </source>
</evidence>
<accession>A0A1E5T1Q6</accession>
<gene>
    <name evidence="2" type="ORF">BFP71_18125</name>
</gene>
<protein>
    <submittedName>
        <fullName evidence="2">Uncharacterized protein</fullName>
    </submittedName>
</protein>
<reference evidence="2 3" key="1">
    <citation type="submission" date="2016-08" db="EMBL/GenBank/DDBJ databases">
        <title>Draft genome of Fabibacter sp. strain SK-8.</title>
        <authorList>
            <person name="Wong S.-K."/>
            <person name="Hamasaki K."/>
            <person name="Yoshizawa S."/>
        </authorList>
    </citation>
    <scope>NUCLEOTIDE SEQUENCE [LARGE SCALE GENOMIC DNA]</scope>
    <source>
        <strain evidence="2 3">SK-8</strain>
    </source>
</reference>
<evidence type="ECO:0000256" key="1">
    <source>
        <dbReference type="SAM" id="Coils"/>
    </source>
</evidence>
<dbReference type="STRING" id="1563681.BFP71_18125"/>
<keyword evidence="3" id="KW-1185">Reference proteome</keyword>
<evidence type="ECO:0000313" key="2">
    <source>
        <dbReference type="EMBL" id="OEK05313.1"/>
    </source>
</evidence>
<dbReference type="Proteomes" id="UP000095552">
    <property type="component" value="Unassembled WGS sequence"/>
</dbReference>
<dbReference type="AlphaFoldDB" id="A0A1E5T1Q6"/>
<comment type="caution">
    <text evidence="2">The sequence shown here is derived from an EMBL/GenBank/DDBJ whole genome shotgun (WGS) entry which is preliminary data.</text>
</comment>
<dbReference type="RefSeq" id="WP_069836818.1">
    <property type="nucleotide sequence ID" value="NZ_MDGQ01000005.1"/>
</dbReference>
<keyword evidence="1" id="KW-0175">Coiled coil</keyword>
<sequence length="96" mass="11193">MDNDFQKLVVAKKYISALKDEIGHLNGELADANAEIKRLKFDLTQKEKLRPEEKLAIRIDEKNQWLTKKNKELFNELNACKADKEKLILKLNQPKS</sequence>
<dbReference type="EMBL" id="MDGQ01000005">
    <property type="protein sequence ID" value="OEK05313.1"/>
    <property type="molecule type" value="Genomic_DNA"/>
</dbReference>